<dbReference type="AlphaFoldDB" id="A0A8A1LIV3"/>
<dbReference type="PANTHER" id="PTHR36091:SF2">
    <property type="entry name" value="AMINOGLYCOSIDE PHOSPHOTRANSFERASE DOMAIN-CONTAINING PROTEIN"/>
    <property type="match status" value="1"/>
</dbReference>
<dbReference type="InterPro" id="IPR002575">
    <property type="entry name" value="Aminoglycoside_PTrfase"/>
</dbReference>
<dbReference type="InterPro" id="IPR011009">
    <property type="entry name" value="Kinase-like_dom_sf"/>
</dbReference>
<gene>
    <name evidence="2" type="ORF">I7I53_07368</name>
</gene>
<dbReference type="Proteomes" id="UP000663419">
    <property type="component" value="Chromosome 2"/>
</dbReference>
<evidence type="ECO:0000259" key="1">
    <source>
        <dbReference type="Pfam" id="PF01636"/>
    </source>
</evidence>
<dbReference type="Pfam" id="PF01636">
    <property type="entry name" value="APH"/>
    <property type="match status" value="1"/>
</dbReference>
<dbReference type="EMBL" id="CP069103">
    <property type="protein sequence ID" value="QSS51912.1"/>
    <property type="molecule type" value="Genomic_DNA"/>
</dbReference>
<dbReference type="PANTHER" id="PTHR36091">
    <property type="entry name" value="ALTERED INHERITANCE OF MITOCHONDRIA PROTEIN 9, MITOCHONDRIAL"/>
    <property type="match status" value="1"/>
</dbReference>
<sequence length="577" mass="65996">MVKEILETFHIISRHYVPRFRVCQTTFRTMSAGRSLACYSPLSSLSPDHEFFRYTRDRFIQNEAHEMAQRYIHFDVKELAHVGAAAVGAKSCLNIEKYLDGMYNKAFLLTLDNGMQAVAKIPNPNAGLPHLTTASEVATMEFVRSVCKTPVPQVYSWNSRPNSVGAEYIIMEKVPGVPLDSVWPRMEIGDRLEVVKTIARYQEEWMSISFDHFGGLYFTQDLDGIRHQSMSYEKGGVTLLDERFAIGPSTGRERVDHGRSTVQFDRGPWSTVVEYLTAIGRQEIACVKALPNLPKSPIALYGPGTYRPTRARKLKALELYLTMIKYLCPVDRSITSSCLWHDDLHGENIFVDPKSPTEIVGIIDWQSTELAPLFHHARQPHLLDYDGPQLHGLERPKLPEDLLKLDIETQKEAKALYNKQALSSLYRTFVYKRNPRLHRVLEYRESASFDLLLLARNLLIDGEAIYLARIVELEGTWADLPGVVTSERKDCPYPFYFSDDEKAEIKRDMNGSLLGMQAMQCIKDSLGDLFPEQGIVRPEQYEEAKDALCQAKELIIREFARNKNEEKAWEEEWPFSS</sequence>
<reference evidence="2" key="1">
    <citation type="submission" date="2021-01" db="EMBL/GenBank/DDBJ databases">
        <title>Chromosome-level genome assembly of a human fungal pathogen reveals clustering of transcriptionally co-regulated genes.</title>
        <authorList>
            <person name="Voorhies M."/>
            <person name="Cohen S."/>
            <person name="Shea T.P."/>
            <person name="Petrus S."/>
            <person name="Munoz J.F."/>
            <person name="Poplawski S."/>
            <person name="Goldman W.E."/>
            <person name="Michael T."/>
            <person name="Cuomo C.A."/>
            <person name="Sil A."/>
            <person name="Beyhan S."/>
        </authorList>
    </citation>
    <scope>NUCLEOTIDE SEQUENCE</scope>
    <source>
        <strain evidence="2">H88</strain>
    </source>
</reference>
<feature type="domain" description="Aminoglycoside phosphotransferase" evidence="1">
    <location>
        <begin position="336"/>
        <end position="373"/>
    </location>
</feature>
<protein>
    <submittedName>
        <fullName evidence="2">Phosphotransferase enzyme family protein</fullName>
    </submittedName>
</protein>
<accession>A0A8A1LIV3</accession>
<dbReference type="GO" id="GO:0005739">
    <property type="term" value="C:mitochondrion"/>
    <property type="evidence" value="ECO:0007669"/>
    <property type="project" value="TreeGrafter"/>
</dbReference>
<dbReference type="InterPro" id="IPR051035">
    <property type="entry name" value="Mito_inheritance_9"/>
</dbReference>
<dbReference type="VEuPathDB" id="FungiDB:I7I53_07368"/>
<keyword evidence="2" id="KW-0808">Transferase</keyword>
<evidence type="ECO:0000313" key="2">
    <source>
        <dbReference type="EMBL" id="QSS51912.1"/>
    </source>
</evidence>
<name>A0A8A1LIV3_AJEC8</name>
<evidence type="ECO:0000313" key="3">
    <source>
        <dbReference type="Proteomes" id="UP000663419"/>
    </source>
</evidence>
<dbReference type="SUPFAM" id="SSF56112">
    <property type="entry name" value="Protein kinase-like (PK-like)"/>
    <property type="match status" value="1"/>
</dbReference>
<dbReference type="GO" id="GO:0016740">
    <property type="term" value="F:transferase activity"/>
    <property type="evidence" value="ECO:0007669"/>
    <property type="project" value="UniProtKB-KW"/>
</dbReference>
<dbReference type="Gene3D" id="3.90.1200.10">
    <property type="match status" value="1"/>
</dbReference>
<dbReference type="Gene3D" id="3.30.200.20">
    <property type="entry name" value="Phosphorylase Kinase, domain 1"/>
    <property type="match status" value="1"/>
</dbReference>
<proteinExistence type="predicted"/>
<organism evidence="2 3">
    <name type="scientific">Ajellomyces capsulatus (strain H88)</name>
    <name type="common">Darling's disease fungus</name>
    <name type="synonym">Histoplasma capsulatum</name>
    <dbReference type="NCBI Taxonomy" id="544711"/>
    <lineage>
        <taxon>Eukaryota</taxon>
        <taxon>Fungi</taxon>
        <taxon>Dikarya</taxon>
        <taxon>Ascomycota</taxon>
        <taxon>Pezizomycotina</taxon>
        <taxon>Eurotiomycetes</taxon>
        <taxon>Eurotiomycetidae</taxon>
        <taxon>Onygenales</taxon>
        <taxon>Ajellomycetaceae</taxon>
        <taxon>Histoplasma</taxon>
    </lineage>
</organism>